<dbReference type="WBParaSite" id="RSKR_0000642600.1">
    <property type="protein sequence ID" value="RSKR_0000642600.1"/>
    <property type="gene ID" value="RSKR_0000642600"/>
</dbReference>
<protein>
    <submittedName>
        <fullName evidence="2">HMG box domain-containing protein</fullName>
    </submittedName>
</protein>
<sequence>MRRAKLTVRPNLSVKTVPVVKPQVPSIPPLLEELPEPQIPVNTLLSRELTPSVNVNINITSTANREEDVQIPSISAEDPPVVDISCDLNDNPEVTTNLEHPDNEFRTPALPPPITSIIPFELNVPADRSSRANSVISISSDTSENTRKRKAFTGKEELDVSKFTMHDLIYWNPKAEQSLDKEKFKLKHESLEPRQVMVKKEEAAITPRVKIDEDGNLIIDKESLVVKQQADQNIWETVDEDKLPRKITSLSFRKNKVLRRSVTWTDEETDLFYEILQATGPDFTLMNQFCPSRARAEYKAKYNREEKYHWDKINAALRSPAILDDDLLEYCHEKGNALEREKREKEEEKERRKKELAETREKKKAAKEEKLRILEERRKAVAEDDGSQEDTKETFESDRDSSLIEVINSCKRIWKMMCRMDRFRYFRLEQLDRSKACEVELLRQERLLYEYYAFNRRSLTAFQLYSKELILEMQHSFPVLHRETLMGMLGAMWDLLKMHEKLLYVKKSEEEAVRVAKLLKTLDSNIFKEFEDEEKADALYYLNDLSPESLAAEGQFGEGENPRNDFSAIWQNDIEQDELNEKVKQEENEKIVDNYAIANNPNVKRTCDVDNHFAIENNPVYLNNILEENFNDGENVGEYINVNAPNDGENVEDNMNVAEYGEENMDVDENWKENMDVEEEYNGVNDADLDLCSIEGSLESELPNCQAYLSITGLLQKDPFFTKFRRHYDESDDEIFVNTINNQFSNKLSLMKLSYVSEDFTKHWDVSSENDCNHFNSTNEHLDFLDHDGYSSEEELLDIDTLSGTSGISENLSTETAISENLSAESSMSISRELSMSEMLSAEYGIPEISPTNSNISKTLSITSGISDNLSNTPSIADTLSITLAENVSIKLAGNVSITLAENASTTSPGHLPTISPDHLPTRSNTENNLSTTLGMLNMHEKHNKLDKSNASNMYESLIKIECLSYRRSNSNSNECEDHFITPIISLTM</sequence>
<accession>A0AC35TZP3</accession>
<organism evidence="1 2">
    <name type="scientific">Rhabditophanes sp. KR3021</name>
    <dbReference type="NCBI Taxonomy" id="114890"/>
    <lineage>
        <taxon>Eukaryota</taxon>
        <taxon>Metazoa</taxon>
        <taxon>Ecdysozoa</taxon>
        <taxon>Nematoda</taxon>
        <taxon>Chromadorea</taxon>
        <taxon>Rhabditida</taxon>
        <taxon>Tylenchina</taxon>
        <taxon>Panagrolaimomorpha</taxon>
        <taxon>Strongyloidoidea</taxon>
        <taxon>Alloionematidae</taxon>
        <taxon>Rhabditophanes</taxon>
    </lineage>
</organism>
<proteinExistence type="predicted"/>
<name>A0AC35TZP3_9BILA</name>
<dbReference type="Proteomes" id="UP000095286">
    <property type="component" value="Unplaced"/>
</dbReference>
<evidence type="ECO:0000313" key="2">
    <source>
        <dbReference type="WBParaSite" id="RSKR_0000642600.1"/>
    </source>
</evidence>
<evidence type="ECO:0000313" key="1">
    <source>
        <dbReference type="Proteomes" id="UP000095286"/>
    </source>
</evidence>
<reference evidence="2" key="1">
    <citation type="submission" date="2016-11" db="UniProtKB">
        <authorList>
            <consortium name="WormBaseParasite"/>
        </authorList>
    </citation>
    <scope>IDENTIFICATION</scope>
    <source>
        <strain evidence="2">KR3021</strain>
    </source>
</reference>